<keyword evidence="2" id="KW-0813">Transport</keyword>
<dbReference type="GO" id="GO:0022857">
    <property type="term" value="F:transmembrane transporter activity"/>
    <property type="evidence" value="ECO:0007669"/>
    <property type="project" value="InterPro"/>
</dbReference>
<protein>
    <submittedName>
        <fullName evidence="8">MFS transporter, UMF1 family</fullName>
    </submittedName>
</protein>
<dbReference type="Proteomes" id="UP000190328">
    <property type="component" value="Unassembled WGS sequence"/>
</dbReference>
<feature type="transmembrane region" description="Helical" evidence="6">
    <location>
        <begin position="110"/>
        <end position="130"/>
    </location>
</feature>
<keyword evidence="5 6" id="KW-0472">Membrane</keyword>
<dbReference type="InterPro" id="IPR024671">
    <property type="entry name" value="Atg22-like"/>
</dbReference>
<evidence type="ECO:0000259" key="7">
    <source>
        <dbReference type="PROSITE" id="PS50850"/>
    </source>
</evidence>
<evidence type="ECO:0000313" key="8">
    <source>
        <dbReference type="EMBL" id="SJZ79611.1"/>
    </source>
</evidence>
<dbReference type="EMBL" id="FUXI01000015">
    <property type="protein sequence ID" value="SJZ79611.1"/>
    <property type="molecule type" value="Genomic_DNA"/>
</dbReference>
<evidence type="ECO:0000313" key="9">
    <source>
        <dbReference type="Proteomes" id="UP000190328"/>
    </source>
</evidence>
<evidence type="ECO:0000256" key="2">
    <source>
        <dbReference type="ARBA" id="ARBA00022448"/>
    </source>
</evidence>
<feature type="domain" description="Major facilitator superfamily (MFS) profile" evidence="7">
    <location>
        <begin position="237"/>
        <end position="416"/>
    </location>
</feature>
<feature type="transmembrane region" description="Helical" evidence="6">
    <location>
        <begin position="361"/>
        <end position="384"/>
    </location>
</feature>
<keyword evidence="4 6" id="KW-1133">Transmembrane helix</keyword>
<feature type="transmembrane region" description="Helical" evidence="6">
    <location>
        <begin position="303"/>
        <end position="321"/>
    </location>
</feature>
<proteinExistence type="predicted"/>
<feature type="transmembrane region" description="Helical" evidence="6">
    <location>
        <begin position="273"/>
        <end position="291"/>
    </location>
</feature>
<name>A0A1T4NJX0_9ENTE</name>
<feature type="transmembrane region" description="Helical" evidence="6">
    <location>
        <begin position="86"/>
        <end position="104"/>
    </location>
</feature>
<feature type="transmembrane region" description="Helical" evidence="6">
    <location>
        <begin position="54"/>
        <end position="74"/>
    </location>
</feature>
<evidence type="ECO:0000256" key="6">
    <source>
        <dbReference type="SAM" id="Phobius"/>
    </source>
</evidence>
<dbReference type="GO" id="GO:0005886">
    <property type="term" value="C:plasma membrane"/>
    <property type="evidence" value="ECO:0007669"/>
    <property type="project" value="UniProtKB-SubCell"/>
</dbReference>
<dbReference type="PANTHER" id="PTHR23519:SF1">
    <property type="entry name" value="AUTOPHAGY-RELATED PROTEIN 22"/>
    <property type="match status" value="1"/>
</dbReference>
<feature type="transmembrane region" description="Helical" evidence="6">
    <location>
        <begin position="390"/>
        <end position="409"/>
    </location>
</feature>
<evidence type="ECO:0000256" key="4">
    <source>
        <dbReference type="ARBA" id="ARBA00022989"/>
    </source>
</evidence>
<dbReference type="SUPFAM" id="SSF103473">
    <property type="entry name" value="MFS general substrate transporter"/>
    <property type="match status" value="1"/>
</dbReference>
<feature type="transmembrane region" description="Helical" evidence="6">
    <location>
        <begin position="238"/>
        <end position="261"/>
    </location>
</feature>
<comment type="subcellular location">
    <subcellularLocation>
        <location evidence="1">Cell membrane</location>
        <topology evidence="1">Multi-pass membrane protein</topology>
    </subcellularLocation>
</comment>
<dbReference type="InterPro" id="IPR036259">
    <property type="entry name" value="MFS_trans_sf"/>
</dbReference>
<evidence type="ECO:0000256" key="1">
    <source>
        <dbReference type="ARBA" id="ARBA00004651"/>
    </source>
</evidence>
<dbReference type="AlphaFoldDB" id="A0A1T4NJX0"/>
<gene>
    <name evidence="8" type="ORF">SAMN02745116_01457</name>
</gene>
<feature type="transmembrane region" description="Helical" evidence="6">
    <location>
        <begin position="327"/>
        <end position="349"/>
    </location>
</feature>
<dbReference type="InterPro" id="IPR050495">
    <property type="entry name" value="ATG22/LtaA_families"/>
</dbReference>
<feature type="transmembrane region" description="Helical" evidence="6">
    <location>
        <begin position="182"/>
        <end position="202"/>
    </location>
</feature>
<keyword evidence="3 6" id="KW-0812">Transmembrane</keyword>
<evidence type="ECO:0000256" key="3">
    <source>
        <dbReference type="ARBA" id="ARBA00022692"/>
    </source>
</evidence>
<dbReference type="Pfam" id="PF11700">
    <property type="entry name" value="ATG22"/>
    <property type="match status" value="1"/>
</dbReference>
<dbReference type="STRING" id="263852.SAMN02745116_01457"/>
<dbReference type="InterPro" id="IPR020846">
    <property type="entry name" value="MFS_dom"/>
</dbReference>
<feature type="transmembrane region" description="Helical" evidence="6">
    <location>
        <begin position="151"/>
        <end position="170"/>
    </location>
</feature>
<dbReference type="Gene3D" id="1.20.1250.20">
    <property type="entry name" value="MFS general substrate transporter like domains"/>
    <property type="match status" value="2"/>
</dbReference>
<dbReference type="CDD" id="cd17482">
    <property type="entry name" value="MFS_YxiO_like"/>
    <property type="match status" value="1"/>
</dbReference>
<accession>A0A1T4NJX0</accession>
<dbReference type="RefSeq" id="WP_078807392.1">
    <property type="nucleotide sequence ID" value="NZ_FUXI01000015.1"/>
</dbReference>
<organism evidence="8 9">
    <name type="scientific">Pilibacter termitis</name>
    <dbReference type="NCBI Taxonomy" id="263852"/>
    <lineage>
        <taxon>Bacteria</taxon>
        <taxon>Bacillati</taxon>
        <taxon>Bacillota</taxon>
        <taxon>Bacilli</taxon>
        <taxon>Lactobacillales</taxon>
        <taxon>Enterococcaceae</taxon>
        <taxon>Pilibacter</taxon>
    </lineage>
</organism>
<dbReference type="PANTHER" id="PTHR23519">
    <property type="entry name" value="AUTOPHAGY-RELATED PROTEIN 22"/>
    <property type="match status" value="1"/>
</dbReference>
<dbReference type="PROSITE" id="PS50850">
    <property type="entry name" value="MFS"/>
    <property type="match status" value="1"/>
</dbReference>
<reference evidence="8 9" key="1">
    <citation type="submission" date="2017-02" db="EMBL/GenBank/DDBJ databases">
        <authorList>
            <person name="Peterson S.W."/>
        </authorList>
    </citation>
    <scope>NUCLEOTIDE SEQUENCE [LARGE SCALE GENOMIC DNA]</scope>
    <source>
        <strain evidence="8 9">ATCC BAA-1030</strain>
    </source>
</reference>
<sequence>MKLIRRFNKEEWSWIFYDWANSAYSLVVVTAILPLYFKYVAENGGVKDATATAYWGYASAMASLVISILAPILGTLGDYKGYKKRLFSFFALSGMILTATLSLVPTHSWIALLVIFVLSYIAFQGANVFYDGFLVDVTTDEKMDRVSASGYGFGYFGSSFLFILVMILQITSGFGQLTGDVVIKLSFILTAIWWFVFTLPFFKNNHQKYSVEKVKSPVKESIRRMMSTIREISKYKHIAYFLIAYFFYIDGVDTIFTMATAIGVDFGIDTNKLIVMLLAINLIAFPFTILYGICANKFGTKPMILVAIAVYTFISLFAIFIHTELEFWILAILVGTSQGGIQALSRSYFASIVPKENANEFFGFYNIFGKFSAILGPLIVGFVGQLTGKSQYGVSALVILFILGGILFLRGKEKKV</sequence>
<evidence type="ECO:0000256" key="5">
    <source>
        <dbReference type="ARBA" id="ARBA00023136"/>
    </source>
</evidence>
<keyword evidence="9" id="KW-1185">Reference proteome</keyword>
<feature type="transmembrane region" description="Helical" evidence="6">
    <location>
        <begin position="12"/>
        <end position="34"/>
    </location>
</feature>